<dbReference type="FunFam" id="3.50.50.60:FF:000115">
    <property type="entry name" value="Salicylate hydroxylase, putative"/>
    <property type="match status" value="1"/>
</dbReference>
<feature type="domain" description="FAD-binding" evidence="6">
    <location>
        <begin position="29"/>
        <end position="373"/>
    </location>
</feature>
<dbReference type="InterPro" id="IPR036188">
    <property type="entry name" value="FAD/NAD-bd_sf"/>
</dbReference>
<dbReference type="InterPro" id="IPR050493">
    <property type="entry name" value="FAD-dep_Monooxygenase_BioMet"/>
</dbReference>
<proteinExistence type="inferred from homology"/>
<evidence type="ECO:0000256" key="3">
    <source>
        <dbReference type="ARBA" id="ARBA00022827"/>
    </source>
</evidence>
<dbReference type="HOGENOM" id="CLU_009665_19_3_1"/>
<dbReference type="RefSeq" id="XP_009547375.1">
    <property type="nucleotide sequence ID" value="XM_009549080.1"/>
</dbReference>
<comment type="similarity">
    <text evidence="1">Belongs to the paxM FAD-dependent monooxygenase family.</text>
</comment>
<evidence type="ECO:0000256" key="1">
    <source>
        <dbReference type="ARBA" id="ARBA00007992"/>
    </source>
</evidence>
<keyword evidence="5" id="KW-0503">Monooxygenase</keyword>
<dbReference type="eggNOG" id="KOG2614">
    <property type="taxonomic scope" value="Eukaryota"/>
</dbReference>
<name>W4K4H7_HETIT</name>
<dbReference type="Gene3D" id="3.50.50.60">
    <property type="entry name" value="FAD/NAD(P)-binding domain"/>
    <property type="match status" value="1"/>
</dbReference>
<dbReference type="GeneID" id="20677678"/>
<reference evidence="7 8" key="1">
    <citation type="journal article" date="2012" name="New Phytol.">
        <title>Insight into trade-off between wood decay and parasitism from the genome of a fungal forest pathogen.</title>
        <authorList>
            <person name="Olson A."/>
            <person name="Aerts A."/>
            <person name="Asiegbu F."/>
            <person name="Belbahri L."/>
            <person name="Bouzid O."/>
            <person name="Broberg A."/>
            <person name="Canback B."/>
            <person name="Coutinho P.M."/>
            <person name="Cullen D."/>
            <person name="Dalman K."/>
            <person name="Deflorio G."/>
            <person name="van Diepen L.T."/>
            <person name="Dunand C."/>
            <person name="Duplessis S."/>
            <person name="Durling M."/>
            <person name="Gonthier P."/>
            <person name="Grimwood J."/>
            <person name="Fossdal C.G."/>
            <person name="Hansson D."/>
            <person name="Henrissat B."/>
            <person name="Hietala A."/>
            <person name="Himmelstrand K."/>
            <person name="Hoffmeister D."/>
            <person name="Hogberg N."/>
            <person name="James T.Y."/>
            <person name="Karlsson M."/>
            <person name="Kohler A."/>
            <person name="Kues U."/>
            <person name="Lee Y.H."/>
            <person name="Lin Y.C."/>
            <person name="Lind M."/>
            <person name="Lindquist E."/>
            <person name="Lombard V."/>
            <person name="Lucas S."/>
            <person name="Lunden K."/>
            <person name="Morin E."/>
            <person name="Murat C."/>
            <person name="Park J."/>
            <person name="Raffaello T."/>
            <person name="Rouze P."/>
            <person name="Salamov A."/>
            <person name="Schmutz J."/>
            <person name="Solheim H."/>
            <person name="Stahlberg J."/>
            <person name="Velez H."/>
            <person name="de Vries R.P."/>
            <person name="Wiebenga A."/>
            <person name="Woodward S."/>
            <person name="Yakovlev I."/>
            <person name="Garbelotto M."/>
            <person name="Martin F."/>
            <person name="Grigoriev I.V."/>
            <person name="Stenlid J."/>
        </authorList>
    </citation>
    <scope>NUCLEOTIDE SEQUENCE [LARGE SCALE GENOMIC DNA]</scope>
    <source>
        <strain evidence="7 8">TC 32-1</strain>
    </source>
</reference>
<keyword evidence="2" id="KW-0285">Flavoprotein</keyword>
<evidence type="ECO:0000313" key="7">
    <source>
        <dbReference type="EMBL" id="ETW80654.1"/>
    </source>
</evidence>
<dbReference type="PRINTS" id="PR00420">
    <property type="entry name" value="RNGMNOXGNASE"/>
</dbReference>
<keyword evidence="4" id="KW-0560">Oxidoreductase</keyword>
<dbReference type="SUPFAM" id="SSF54373">
    <property type="entry name" value="FAD-linked reductases, C-terminal domain"/>
    <property type="match status" value="1"/>
</dbReference>
<dbReference type="OrthoDB" id="1878542at2759"/>
<dbReference type="InParanoid" id="W4K4H7"/>
<organism evidence="7 8">
    <name type="scientific">Heterobasidion irregulare (strain TC 32-1)</name>
    <dbReference type="NCBI Taxonomy" id="747525"/>
    <lineage>
        <taxon>Eukaryota</taxon>
        <taxon>Fungi</taxon>
        <taxon>Dikarya</taxon>
        <taxon>Basidiomycota</taxon>
        <taxon>Agaricomycotina</taxon>
        <taxon>Agaricomycetes</taxon>
        <taxon>Russulales</taxon>
        <taxon>Bondarzewiaceae</taxon>
        <taxon>Heterobasidion</taxon>
        <taxon>Heterobasidion annosum species complex</taxon>
    </lineage>
</organism>
<accession>W4K4H7</accession>
<protein>
    <recommendedName>
        <fullName evidence="6">FAD-binding domain-containing protein</fullName>
    </recommendedName>
</protein>
<keyword evidence="3" id="KW-0274">FAD</keyword>
<dbReference type="AlphaFoldDB" id="W4K4H7"/>
<dbReference type="InterPro" id="IPR002938">
    <property type="entry name" value="FAD-bd"/>
</dbReference>
<dbReference type="Proteomes" id="UP000030671">
    <property type="component" value="Unassembled WGS sequence"/>
</dbReference>
<evidence type="ECO:0000259" key="6">
    <source>
        <dbReference type="Pfam" id="PF01494"/>
    </source>
</evidence>
<evidence type="ECO:0000256" key="4">
    <source>
        <dbReference type="ARBA" id="ARBA00023002"/>
    </source>
</evidence>
<sequence>MALVPVLTRNNFEQDDSIRVGRKAALSLHIVIVGCGIGGLAAAHCLGRVGHKITLLEQAPAIGEVGAGIQVTPNVSRLLKRWGAGDHLDKLGVRPLGFSFRRYENGEEVGWSALGDQMIKDHGAPYYHIHRAELHRVLSDLALPYATLRLNSRVVSLDPSTATLILQTGEVIIADLIIAADGVRSMIREVVIGGPDKPMPTGDAAYRAVIPTTEMAKDPDLKPFLDTPQMNGWMGPKKHAMMYKIRPTEWNVVLIHPDRGSTESWTAEGDVEKMREEFKEFEPRVQKILNLVEQTMVWRLVDREPLSKWVHEDGKIALMGDACHPMLPYRAQGAAMAIEDAAVLGVLLSHLSERSQLHPLLLAYEKLRYPRTTDTQLSSRLNQRIFHYEDGPEQEARDASMREAMLQTSKGGSAETVAADYSGNANQWADKRKNVVQFSYDAELEAEKWWQEIGRNRFLSK</sequence>
<evidence type="ECO:0000256" key="5">
    <source>
        <dbReference type="ARBA" id="ARBA00023033"/>
    </source>
</evidence>
<dbReference type="PANTHER" id="PTHR13789:SF147">
    <property type="entry name" value="PUTATIVE (AFU_ORTHOLOGUE AFUA_2G01950)-RELATED"/>
    <property type="match status" value="1"/>
</dbReference>
<dbReference type="PANTHER" id="PTHR13789">
    <property type="entry name" value="MONOOXYGENASE"/>
    <property type="match status" value="1"/>
</dbReference>
<keyword evidence="8" id="KW-1185">Reference proteome</keyword>
<dbReference type="Pfam" id="PF01494">
    <property type="entry name" value="FAD_binding_3"/>
    <property type="match status" value="1"/>
</dbReference>
<evidence type="ECO:0000313" key="8">
    <source>
        <dbReference type="Proteomes" id="UP000030671"/>
    </source>
</evidence>
<dbReference type="GO" id="GO:0071949">
    <property type="term" value="F:FAD binding"/>
    <property type="evidence" value="ECO:0007669"/>
    <property type="project" value="InterPro"/>
</dbReference>
<dbReference type="GO" id="GO:0004497">
    <property type="term" value="F:monooxygenase activity"/>
    <property type="evidence" value="ECO:0007669"/>
    <property type="project" value="UniProtKB-KW"/>
</dbReference>
<dbReference type="KEGG" id="hir:HETIRDRAFT_476346"/>
<evidence type="ECO:0000256" key="2">
    <source>
        <dbReference type="ARBA" id="ARBA00022630"/>
    </source>
</evidence>
<dbReference type="EMBL" id="KI925459">
    <property type="protein sequence ID" value="ETW80654.1"/>
    <property type="molecule type" value="Genomic_DNA"/>
</dbReference>
<dbReference type="SUPFAM" id="SSF51905">
    <property type="entry name" value="FAD/NAD(P)-binding domain"/>
    <property type="match status" value="1"/>
</dbReference>
<gene>
    <name evidence="7" type="ORF">HETIRDRAFT_476346</name>
</gene>